<dbReference type="InterPro" id="IPR003474">
    <property type="entry name" value="Glcn_transporter"/>
</dbReference>
<feature type="transmembrane region" description="Helical" evidence="2">
    <location>
        <begin position="139"/>
        <end position="157"/>
    </location>
</feature>
<feature type="transmembrane region" description="Helical" evidence="2">
    <location>
        <begin position="417"/>
        <end position="439"/>
    </location>
</feature>
<feature type="transmembrane region" description="Helical" evidence="2">
    <location>
        <begin position="328"/>
        <end position="350"/>
    </location>
</feature>
<dbReference type="EMBL" id="JROO01000004">
    <property type="protein sequence ID" value="KII00313.1"/>
    <property type="molecule type" value="Genomic_DNA"/>
</dbReference>
<dbReference type="GO" id="GO:0005886">
    <property type="term" value="C:plasma membrane"/>
    <property type="evidence" value="ECO:0007669"/>
    <property type="project" value="TreeGrafter"/>
</dbReference>
<dbReference type="OrthoDB" id="4325159at2"/>
<keyword evidence="2" id="KW-0472">Membrane</keyword>
<gene>
    <name evidence="3" type="ORF">LP52_01735</name>
</gene>
<sequence>MDVQLLAALVLGVAAVVAIIVWSRLDAFVGLLVGALVTGVVAGVPVTDLIGHITSGFGDTLAGIGIVIALGVMIGKVLEESGGADALARMFVRAFGKGREDVAMTATGSVVSVPVFCDSGFVILHPLARSLARRYGKPLVGVSIALAGGLAVTHHLVPPTPGPLAAVGLLGADLGTVILAGLIMAVLLVPVVIAYARIMGPRLEPHLDPDLLPEFAAAGGSGGSGASAPASGGSAGGAAHGGKEGSGASAAAEGTDKPRVNPALAALPLLLPLLLIVGNTVTGAAAEGTRLAEVFSFIGEPAIALLIGLVIAVYLLPRLNTGRKTVVGWLTSAAASAGMIVFITGAGGAFGEVLRQSGVGDALAEEVSTWAVPLFLMPFLIATFVRIAQGSGTVAIITAATLSAPLVQSGGVDPTLAVLAACAGSFVFSYVSDSFFWVVTRFTGLSGGAAMKMWTGATTTLWLASIPLLGIAALILG</sequence>
<dbReference type="GO" id="GO:0015128">
    <property type="term" value="F:gluconate transmembrane transporter activity"/>
    <property type="evidence" value="ECO:0007669"/>
    <property type="project" value="InterPro"/>
</dbReference>
<protein>
    <submittedName>
        <fullName evidence="3">Gluconate permease</fullName>
    </submittedName>
</protein>
<feature type="transmembrane region" description="Helical" evidence="2">
    <location>
        <begin position="57"/>
        <end position="78"/>
    </location>
</feature>
<dbReference type="PANTHER" id="PTHR30354">
    <property type="entry name" value="GNT FAMILY GLUCONATE TRANSPORTER"/>
    <property type="match status" value="1"/>
</dbReference>
<dbReference type="AlphaFoldDB" id="A0A0C2JTR9"/>
<feature type="region of interest" description="Disordered" evidence="1">
    <location>
        <begin position="226"/>
        <end position="255"/>
    </location>
</feature>
<dbReference type="RefSeq" id="WP_040270159.1">
    <property type="nucleotide sequence ID" value="NZ_JROO01000004.1"/>
</dbReference>
<dbReference type="Pfam" id="PF02447">
    <property type="entry name" value="GntP_permease"/>
    <property type="match status" value="2"/>
</dbReference>
<keyword evidence="2" id="KW-0812">Transmembrane</keyword>
<feature type="transmembrane region" description="Helical" evidence="2">
    <location>
        <begin position="102"/>
        <end position="127"/>
    </location>
</feature>
<comment type="caution">
    <text evidence="3">The sequence shown here is derived from an EMBL/GenBank/DDBJ whole genome shotgun (WGS) entry which is preliminary data.</text>
</comment>
<proteinExistence type="predicted"/>
<feature type="transmembrane region" description="Helical" evidence="2">
    <location>
        <begin position="451"/>
        <end position="476"/>
    </location>
</feature>
<feature type="transmembrane region" description="Helical" evidence="2">
    <location>
        <begin position="370"/>
        <end position="387"/>
    </location>
</feature>
<keyword evidence="2" id="KW-1133">Transmembrane helix</keyword>
<organism evidence="3 4">
    <name type="scientific">Streptomonospora alba</name>
    <dbReference type="NCBI Taxonomy" id="183763"/>
    <lineage>
        <taxon>Bacteria</taxon>
        <taxon>Bacillati</taxon>
        <taxon>Actinomycetota</taxon>
        <taxon>Actinomycetes</taxon>
        <taxon>Streptosporangiales</taxon>
        <taxon>Nocardiopsidaceae</taxon>
        <taxon>Streptomonospora</taxon>
    </lineage>
</organism>
<reference evidence="4" key="1">
    <citation type="journal article" date="2015" name="Chem. Biol.">
        <title>Structure, bioactivity, and resistance mechanism of streptomonomicin, an unusual lasso Peptide from an understudied halophilic actinomycete.</title>
        <authorList>
            <person name="Metelev M."/>
            <person name="Tietz J.I."/>
            <person name="Melby J.O."/>
            <person name="Blair P.M."/>
            <person name="Zhu L."/>
            <person name="Livnat I."/>
            <person name="Severinov K."/>
            <person name="Mitchell D.A."/>
        </authorList>
    </citation>
    <scope>NUCLEOTIDE SEQUENCE [LARGE SCALE GENOMIC DNA]</scope>
    <source>
        <strain evidence="4">YIM 90003</strain>
    </source>
</reference>
<feature type="transmembrane region" description="Helical" evidence="2">
    <location>
        <begin position="263"/>
        <end position="282"/>
    </location>
</feature>
<keyword evidence="4" id="KW-1185">Reference proteome</keyword>
<feature type="transmembrane region" description="Helical" evidence="2">
    <location>
        <begin position="177"/>
        <end position="196"/>
    </location>
</feature>
<evidence type="ECO:0000313" key="3">
    <source>
        <dbReference type="EMBL" id="KII00313.1"/>
    </source>
</evidence>
<dbReference type="PANTHER" id="PTHR30354:SF11">
    <property type="entry name" value="PERMEASE"/>
    <property type="match status" value="1"/>
</dbReference>
<dbReference type="Proteomes" id="UP000031675">
    <property type="component" value="Unassembled WGS sequence"/>
</dbReference>
<name>A0A0C2JTR9_9ACTN</name>
<feature type="transmembrane region" description="Helical" evidence="2">
    <location>
        <begin position="294"/>
        <end position="316"/>
    </location>
</feature>
<evidence type="ECO:0000256" key="2">
    <source>
        <dbReference type="SAM" id="Phobius"/>
    </source>
</evidence>
<evidence type="ECO:0000256" key="1">
    <source>
        <dbReference type="SAM" id="MobiDB-lite"/>
    </source>
</evidence>
<feature type="transmembrane region" description="Helical" evidence="2">
    <location>
        <begin position="28"/>
        <end position="50"/>
    </location>
</feature>
<evidence type="ECO:0000313" key="4">
    <source>
        <dbReference type="Proteomes" id="UP000031675"/>
    </source>
</evidence>
<dbReference type="PIRSF" id="PIRSF002746">
    <property type="entry name" value="Gluconate_transporter"/>
    <property type="match status" value="1"/>
</dbReference>
<accession>A0A0C2JTR9</accession>
<dbReference type="STRING" id="183763.LP52_01735"/>